<proteinExistence type="predicted"/>
<feature type="non-terminal residue" evidence="1">
    <location>
        <position position="1"/>
    </location>
</feature>
<evidence type="ECO:0000313" key="1">
    <source>
        <dbReference type="EMBL" id="GIX81797.1"/>
    </source>
</evidence>
<gene>
    <name evidence="1" type="ORF">CDAR_604411</name>
</gene>
<dbReference type="AlphaFoldDB" id="A0AAV4NAU5"/>
<comment type="caution">
    <text evidence="1">The sequence shown here is derived from an EMBL/GenBank/DDBJ whole genome shotgun (WGS) entry which is preliminary data.</text>
</comment>
<keyword evidence="2" id="KW-1185">Reference proteome</keyword>
<accession>A0AAV4NAU5</accession>
<reference evidence="1 2" key="1">
    <citation type="submission" date="2021-06" db="EMBL/GenBank/DDBJ databases">
        <title>Caerostris darwini draft genome.</title>
        <authorList>
            <person name="Kono N."/>
            <person name="Arakawa K."/>
        </authorList>
    </citation>
    <scope>NUCLEOTIDE SEQUENCE [LARGE SCALE GENOMIC DNA]</scope>
</reference>
<dbReference type="Proteomes" id="UP001054837">
    <property type="component" value="Unassembled WGS sequence"/>
</dbReference>
<evidence type="ECO:0000313" key="2">
    <source>
        <dbReference type="Proteomes" id="UP001054837"/>
    </source>
</evidence>
<name>A0AAV4NAU5_9ARAC</name>
<protein>
    <submittedName>
        <fullName evidence="1">Uncharacterized protein</fullName>
    </submittedName>
</protein>
<dbReference type="EMBL" id="BPLQ01001444">
    <property type="protein sequence ID" value="GIX81797.1"/>
    <property type="molecule type" value="Genomic_DNA"/>
</dbReference>
<organism evidence="1 2">
    <name type="scientific">Caerostris darwini</name>
    <dbReference type="NCBI Taxonomy" id="1538125"/>
    <lineage>
        <taxon>Eukaryota</taxon>
        <taxon>Metazoa</taxon>
        <taxon>Ecdysozoa</taxon>
        <taxon>Arthropoda</taxon>
        <taxon>Chelicerata</taxon>
        <taxon>Arachnida</taxon>
        <taxon>Araneae</taxon>
        <taxon>Araneomorphae</taxon>
        <taxon>Entelegynae</taxon>
        <taxon>Araneoidea</taxon>
        <taxon>Araneidae</taxon>
        <taxon>Caerostris</taxon>
    </lineage>
</organism>
<sequence length="72" mass="8192">ITPKMPEFLMSKFKRPQTKRLKTDADLAQPKVLETKHALDVPAQKTHFKLFGVPQQPAARNRKCKQGSEASF</sequence>